<evidence type="ECO:0008006" key="3">
    <source>
        <dbReference type="Google" id="ProtNLM"/>
    </source>
</evidence>
<name>A0ABD5Z6E4_9EURY</name>
<dbReference type="EMBL" id="JBHTAR010000011">
    <property type="protein sequence ID" value="MFC7200741.1"/>
    <property type="molecule type" value="Genomic_DNA"/>
</dbReference>
<organism evidence="1 2">
    <name type="scientific">Halospeciosus flavus</name>
    <dbReference type="NCBI Taxonomy" id="3032283"/>
    <lineage>
        <taxon>Archaea</taxon>
        <taxon>Methanobacteriati</taxon>
        <taxon>Methanobacteriota</taxon>
        <taxon>Stenosarchaea group</taxon>
        <taxon>Halobacteria</taxon>
        <taxon>Halobacteriales</taxon>
        <taxon>Halobacteriaceae</taxon>
        <taxon>Halospeciosus</taxon>
    </lineage>
</organism>
<dbReference type="Proteomes" id="UP001596447">
    <property type="component" value="Unassembled WGS sequence"/>
</dbReference>
<reference evidence="1 2" key="1">
    <citation type="journal article" date="2019" name="Int. J. Syst. Evol. Microbiol.">
        <title>The Global Catalogue of Microorganisms (GCM) 10K type strain sequencing project: providing services to taxonomists for standard genome sequencing and annotation.</title>
        <authorList>
            <consortium name="The Broad Institute Genomics Platform"/>
            <consortium name="The Broad Institute Genome Sequencing Center for Infectious Disease"/>
            <person name="Wu L."/>
            <person name="Ma J."/>
        </authorList>
    </citation>
    <scope>NUCLEOTIDE SEQUENCE [LARGE SCALE GENOMIC DNA]</scope>
    <source>
        <strain evidence="1 2">XZGYJ-43</strain>
    </source>
</reference>
<evidence type="ECO:0000313" key="2">
    <source>
        <dbReference type="Proteomes" id="UP001596447"/>
    </source>
</evidence>
<gene>
    <name evidence="1" type="ORF">ACFQJ9_15200</name>
</gene>
<accession>A0ABD5Z6E4</accession>
<dbReference type="AlphaFoldDB" id="A0ABD5Z6E4"/>
<sequence length="165" mass="17788">MQLVSRGAVIVTVSVIVLVTLASGPVISSINLTTNQSDTASFDDGNITVTDVTIPNDSYTFHQGNYGSAAYYLETPDTTLTLKSVTGSPRLVYKLRIPAKSYVVAKTTFIRNNATGQFSLTGPSDTFKPSTINQSEYRGKVTILVRSGMESRVLATKNVTIEVSR</sequence>
<protein>
    <recommendedName>
        <fullName evidence="3">DUF1102 domain-containing protein</fullName>
    </recommendedName>
</protein>
<evidence type="ECO:0000313" key="1">
    <source>
        <dbReference type="EMBL" id="MFC7200741.1"/>
    </source>
</evidence>
<comment type="caution">
    <text evidence="1">The sequence shown here is derived from an EMBL/GenBank/DDBJ whole genome shotgun (WGS) entry which is preliminary data.</text>
</comment>
<proteinExistence type="predicted"/>
<keyword evidence="2" id="KW-1185">Reference proteome</keyword>
<dbReference type="RefSeq" id="WP_279527509.1">
    <property type="nucleotide sequence ID" value="NZ_CP122312.1"/>
</dbReference>